<dbReference type="InterPro" id="IPR041978">
    <property type="entry name" value="KOW_Spt5_5"/>
</dbReference>
<dbReference type="InterPro" id="IPR039385">
    <property type="entry name" value="NGN_Euk"/>
</dbReference>
<feature type="region of interest" description="Disordered" evidence="11">
    <location>
        <begin position="796"/>
        <end position="983"/>
    </location>
</feature>
<dbReference type="KEGG" id="sre:PTSG_12984"/>
<evidence type="ECO:0000256" key="8">
    <source>
        <dbReference type="ARBA" id="ARBA00023163"/>
    </source>
</evidence>
<feature type="domain" description="KOW" evidence="12">
    <location>
        <begin position="739"/>
        <end position="766"/>
    </location>
</feature>
<dbReference type="InterPro" id="IPR041973">
    <property type="entry name" value="KOW_Spt5_1"/>
</dbReference>
<dbReference type="InterPro" id="IPR005100">
    <property type="entry name" value="NGN-domain"/>
</dbReference>
<feature type="domain" description="KOW" evidence="12">
    <location>
        <begin position="642"/>
        <end position="669"/>
    </location>
</feature>
<evidence type="ECO:0000256" key="7">
    <source>
        <dbReference type="ARBA" id="ARBA00023159"/>
    </source>
</evidence>
<dbReference type="SMART" id="SM00739">
    <property type="entry name" value="KOW"/>
    <property type="match status" value="6"/>
</dbReference>
<dbReference type="InterPro" id="IPR036735">
    <property type="entry name" value="NGN_dom_sf"/>
</dbReference>
<evidence type="ECO:0000313" key="13">
    <source>
        <dbReference type="EMBL" id="EGD79485.1"/>
    </source>
</evidence>
<comment type="similarity">
    <text evidence="2 10">Belongs to the SPT5 family.</text>
</comment>
<feature type="compositionally biased region" description="Polar residues" evidence="11">
    <location>
        <begin position="881"/>
        <end position="897"/>
    </location>
</feature>
<dbReference type="CDD" id="cd06081">
    <property type="entry name" value="KOW_Spt5_1"/>
    <property type="match status" value="1"/>
</dbReference>
<keyword evidence="7" id="KW-0010">Activator</keyword>
<feature type="domain" description="KOW" evidence="12">
    <location>
        <begin position="519"/>
        <end position="546"/>
    </location>
</feature>
<dbReference type="PIRSF" id="PIRSF036945">
    <property type="entry name" value="Spt5"/>
    <property type="match status" value="1"/>
</dbReference>
<dbReference type="CDD" id="cd06085">
    <property type="entry name" value="KOW_Spt5_5"/>
    <property type="match status" value="1"/>
</dbReference>
<dbReference type="OMA" id="YPVGYMN"/>
<dbReference type="InterPro" id="IPR041976">
    <property type="entry name" value="KOW_Spt5_3"/>
</dbReference>
<comment type="subcellular location">
    <subcellularLocation>
        <location evidence="1 10">Nucleus</location>
    </subcellularLocation>
</comment>
<evidence type="ECO:0000256" key="11">
    <source>
        <dbReference type="SAM" id="MobiDB-lite"/>
    </source>
</evidence>
<evidence type="ECO:0000256" key="6">
    <source>
        <dbReference type="ARBA" id="ARBA00023015"/>
    </source>
</evidence>
<organism evidence="14">
    <name type="scientific">Salpingoeca rosetta (strain ATCC 50818 / BSB-021)</name>
    <dbReference type="NCBI Taxonomy" id="946362"/>
    <lineage>
        <taxon>Eukaryota</taxon>
        <taxon>Choanoflagellata</taxon>
        <taxon>Craspedida</taxon>
        <taxon>Salpingoecidae</taxon>
        <taxon>Salpingoeca</taxon>
    </lineage>
</organism>
<dbReference type="CDD" id="cd06086">
    <property type="entry name" value="KOW_Spt5_6"/>
    <property type="match status" value="1"/>
</dbReference>
<dbReference type="Gene3D" id="2.30.30.30">
    <property type="match status" value="3"/>
</dbReference>
<proteinExistence type="inferred from homology"/>
<dbReference type="InterPro" id="IPR005824">
    <property type="entry name" value="KOW"/>
</dbReference>
<feature type="domain" description="KOW" evidence="12">
    <location>
        <begin position="1035"/>
        <end position="1062"/>
    </location>
</feature>
<dbReference type="Pfam" id="PF23290">
    <property type="entry name" value="KOW5_SPT5"/>
    <property type="match status" value="1"/>
</dbReference>
<accession>F2UPD0</accession>
<evidence type="ECO:0000256" key="1">
    <source>
        <dbReference type="ARBA" id="ARBA00004123"/>
    </source>
</evidence>
<dbReference type="GO" id="GO:0032784">
    <property type="term" value="P:regulation of DNA-templated transcription elongation"/>
    <property type="evidence" value="ECO:0007669"/>
    <property type="project" value="InterPro"/>
</dbReference>
<feature type="compositionally biased region" description="Polar residues" evidence="11">
    <location>
        <begin position="823"/>
        <end position="839"/>
    </location>
</feature>
<feature type="compositionally biased region" description="Acidic residues" evidence="11">
    <location>
        <begin position="44"/>
        <end position="77"/>
    </location>
</feature>
<feature type="domain" description="KOW" evidence="12">
    <location>
        <begin position="461"/>
        <end position="488"/>
    </location>
</feature>
<name>F2UPD0_SALR5</name>
<dbReference type="InterPro" id="IPR041975">
    <property type="entry name" value="KOW_Spt5_2"/>
</dbReference>
<evidence type="ECO:0000256" key="9">
    <source>
        <dbReference type="ARBA" id="ARBA00023242"/>
    </source>
</evidence>
<protein>
    <recommendedName>
        <fullName evidence="10">Transcription elongation factor SPT5</fullName>
    </recommendedName>
</protein>
<dbReference type="GO" id="GO:0032044">
    <property type="term" value="C:DSIF complex"/>
    <property type="evidence" value="ECO:0007669"/>
    <property type="project" value="TreeGrafter"/>
</dbReference>
<evidence type="ECO:0000259" key="12">
    <source>
        <dbReference type="SMART" id="SM00739"/>
    </source>
</evidence>
<keyword evidence="8 10" id="KW-0804">Transcription</keyword>
<dbReference type="OrthoDB" id="28901at2759"/>
<keyword evidence="6" id="KW-0805">Transcription regulation</keyword>
<dbReference type="InterPro" id="IPR017071">
    <property type="entry name" value="TF_Spt5_eukaryote"/>
</dbReference>
<feature type="compositionally biased region" description="Basic and acidic residues" evidence="11">
    <location>
        <begin position="613"/>
        <end position="626"/>
    </location>
</feature>
<evidence type="ECO:0000256" key="3">
    <source>
        <dbReference type="ARBA" id="ARBA00022491"/>
    </source>
</evidence>
<feature type="compositionally biased region" description="Low complexity" evidence="11">
    <location>
        <begin position="966"/>
        <end position="975"/>
    </location>
</feature>
<dbReference type="CDD" id="cd06083">
    <property type="entry name" value="KOW_Spt5_3"/>
    <property type="match status" value="1"/>
</dbReference>
<dbReference type="CDD" id="cd09888">
    <property type="entry name" value="NGN_Euk"/>
    <property type="match status" value="1"/>
</dbReference>
<dbReference type="PANTHER" id="PTHR11125:SF7">
    <property type="entry name" value="TRANSCRIPTION ELONGATION FACTOR SPT5"/>
    <property type="match status" value="1"/>
</dbReference>
<dbReference type="GO" id="GO:0006357">
    <property type="term" value="P:regulation of transcription by RNA polymerase II"/>
    <property type="evidence" value="ECO:0007669"/>
    <property type="project" value="InterPro"/>
</dbReference>
<feature type="region of interest" description="Disordered" evidence="11">
    <location>
        <begin position="1"/>
        <end position="121"/>
    </location>
</feature>
<dbReference type="CDD" id="cd06084">
    <property type="entry name" value="KOW_Spt5_4"/>
    <property type="match status" value="1"/>
</dbReference>
<dbReference type="FunCoup" id="F2UPD0">
    <property type="interactions" value="1949"/>
</dbReference>
<dbReference type="InterPro" id="IPR041977">
    <property type="entry name" value="KOW_Spt5_4"/>
</dbReference>
<dbReference type="AlphaFoldDB" id="F2UPD0"/>
<dbReference type="PANTHER" id="PTHR11125">
    <property type="entry name" value="SUPPRESSOR OF TY 5"/>
    <property type="match status" value="1"/>
</dbReference>
<dbReference type="InterPro" id="IPR014722">
    <property type="entry name" value="Rib_uL2_dom2"/>
</dbReference>
<dbReference type="STRING" id="946362.F2UPD0"/>
<dbReference type="Pfam" id="PF23291">
    <property type="entry name" value="KOW4_SPT5"/>
    <property type="match status" value="1"/>
</dbReference>
<evidence type="ECO:0000256" key="10">
    <source>
        <dbReference type="PIRNR" id="PIRNR036945"/>
    </source>
</evidence>
<feature type="compositionally biased region" description="Acidic residues" evidence="11">
    <location>
        <begin position="104"/>
        <end position="120"/>
    </location>
</feature>
<dbReference type="Pfam" id="PF23287">
    <property type="entry name" value="KOW7_SPT5"/>
    <property type="match status" value="1"/>
</dbReference>
<dbReference type="GO" id="GO:0006368">
    <property type="term" value="P:transcription elongation by RNA polymerase II"/>
    <property type="evidence" value="ECO:0007669"/>
    <property type="project" value="TreeGrafter"/>
</dbReference>
<gene>
    <name evidence="13" type="ORF">PTSG_12984</name>
</gene>
<dbReference type="InterPro" id="IPR039659">
    <property type="entry name" value="SPT5"/>
</dbReference>
<dbReference type="InterPro" id="IPR008991">
    <property type="entry name" value="Translation_prot_SH3-like_sf"/>
</dbReference>
<keyword evidence="5" id="KW-0677">Repeat</keyword>
<dbReference type="InParanoid" id="F2UPD0"/>
<dbReference type="RefSeq" id="XP_004988966.1">
    <property type="nucleotide sequence ID" value="XM_004988909.1"/>
</dbReference>
<sequence length="1092" mass="118776">MSDPRAVLSSDEEDEVPETQAPMSNGSKNKKAGEGGGSLLADYRDDDYGDDEDEDEDADMDEDDEDEDDYDDDEDDYASAKRRKNTGGRRPRKRKKASGRDFIDEAEVGDEEEEVDDDEAELHMPETAYDRMAEKHWATTQQKRQQRGDVLAEMEKRYREQAQRYEEASAVSQGAGAAMAEDLDDFIERDEEPGAMMGEEEAGISLAEPEIQPTKDDPIVWAVRCKPGGEQEAAIKLMRKAMQAAMKGEPLAIKSVIGYRQQRVVGGRSYIYVEAYSREHVKHAIAGIEELVYGQWTQELVEMEARPALLRVKKRKINVKPNQWVRIKRGIYANDLAKVVRVNATVDPPRVEVHLVPRIDLTPQRRKKNARKFRPPQRLFNRDEIDQAIPDAEVMWDSLRDEYRFENNAYTESGFLIKRIPISGVLTSAIKPTLEELSMFEMTEDAHVEMELPDEPSLQPAFAVGDRVEVVGGDLKNLTGEILSINASSQQVEIRPDSDELKKTGITRIPLPISEVRKAFHMGDQVKVNHGRYKGETGLVLRVTDDFVSVLSDLSLKEIRVLASDLEMTTTVASGRDVLGQFRLHDLVQFNNANVVGCIIRIENEQLKILDQRGQERDVRPQEVRPRQRRGSPQALDKHQNVIGTGLSVKAVDGPNKGREGKVLHIHRRFVFVRQPSILDRGGIFVANANHLQVVGASTRPAANMTGAESPRAVLSRSTGGAAPRGGGGRGRGGRPRRDPLFHKLVIVTSGPHKGKQGIVKDATPTNARIELQSLCRTITVDRQAIKEASTLNRATTSLSTPFGGPQMGGVQHGAQTPLYGAQTPSYGGSRTPHYTGSETPRLGAETPGSRTPGYDYNDSAWNPNVPNTPAPDTPAGRSPAFQQTAEWDVSDVTSEPASVRAETPHAGPATPGQPNTPGDRSYNAAFTPAWESGYSGSTPTAGTPGFGAPATPGTGSTPGMPPATPGTHMPATPGEAVGTSGAGGAPWLVPTVSVRVVSSGQQGTISNVDGGSVSVALDDGSATTAPAEDLTPIDPVKNDRVYVMEGDQQGMRGMLVSIDGVEGVVKFFDPPSLKIIPMAQLTRCAADAAAA</sequence>
<dbReference type="Pfam" id="PF03439">
    <property type="entry name" value="Spt5-NGN"/>
    <property type="match status" value="1"/>
</dbReference>
<dbReference type="CDD" id="cd06082">
    <property type="entry name" value="KOW_Spt5_2"/>
    <property type="match status" value="1"/>
</dbReference>
<dbReference type="Pfam" id="PF23284">
    <property type="entry name" value="KOW2_Spt5"/>
    <property type="match status" value="1"/>
</dbReference>
<feature type="compositionally biased region" description="Basic residues" evidence="11">
    <location>
        <begin position="80"/>
        <end position="97"/>
    </location>
</feature>
<dbReference type="InterPro" id="IPR057936">
    <property type="entry name" value="KOWx_Spt5"/>
</dbReference>
<dbReference type="Gene3D" id="3.30.70.940">
    <property type="entry name" value="NusG, N-terminal domain"/>
    <property type="match status" value="1"/>
</dbReference>
<keyword evidence="9 10" id="KW-0539">Nucleus</keyword>
<dbReference type="InterPro" id="IPR057934">
    <property type="entry name" value="KOW_Spt5_7"/>
</dbReference>
<feature type="compositionally biased region" description="Low complexity" evidence="11">
    <location>
        <begin position="937"/>
        <end position="959"/>
    </location>
</feature>
<keyword evidence="3" id="KW-0678">Repressor</keyword>
<keyword evidence="14" id="KW-1185">Reference proteome</keyword>
<feature type="region of interest" description="Disordered" evidence="11">
    <location>
        <begin position="613"/>
        <end position="638"/>
    </location>
</feature>
<dbReference type="Pfam" id="PF23037">
    <property type="entry name" value="KOWx_SPT5"/>
    <property type="match status" value="1"/>
</dbReference>
<feature type="domain" description="KOW" evidence="12">
    <location>
        <begin position="318"/>
        <end position="345"/>
    </location>
</feature>
<dbReference type="Pfam" id="PF23042">
    <property type="entry name" value="KOW1_SPT5"/>
    <property type="match status" value="1"/>
</dbReference>
<dbReference type="GO" id="GO:0003729">
    <property type="term" value="F:mRNA binding"/>
    <property type="evidence" value="ECO:0007669"/>
    <property type="project" value="TreeGrafter"/>
</dbReference>
<dbReference type="GeneID" id="16069508"/>
<reference evidence="13" key="1">
    <citation type="submission" date="2009-08" db="EMBL/GenBank/DDBJ databases">
        <title>Annotation of Salpingoeca rosetta.</title>
        <authorList>
            <consortium name="The Broad Institute Genome Sequencing Platform"/>
            <person name="Russ C."/>
            <person name="Cuomo C."/>
            <person name="Burger G."/>
            <person name="Gray M.W."/>
            <person name="Holland P.W.H."/>
            <person name="King N."/>
            <person name="Lang F.B.F."/>
            <person name="Roger A.J."/>
            <person name="Ruiz-Trillo I."/>
            <person name="Young S.K."/>
            <person name="Zeng Q."/>
            <person name="Gargeya S."/>
            <person name="Alvarado L."/>
            <person name="Berlin A."/>
            <person name="Chapman S.B."/>
            <person name="Chen Z."/>
            <person name="Freedman E."/>
            <person name="Gellesch M."/>
            <person name="Goldberg J."/>
            <person name="Griggs A."/>
            <person name="Gujja S."/>
            <person name="Heilman E."/>
            <person name="Heiman D."/>
            <person name="Howarth C."/>
            <person name="Mehta T."/>
            <person name="Neiman D."/>
            <person name="Pearson M."/>
            <person name="Roberts A."/>
            <person name="Saif S."/>
            <person name="Shea T."/>
            <person name="Shenoy N."/>
            <person name="Sisk P."/>
            <person name="Stolte C."/>
            <person name="Sykes S."/>
            <person name="White J."/>
            <person name="Yandava C."/>
            <person name="Haas B."/>
            <person name="Nusbaum C."/>
            <person name="Birren B."/>
        </authorList>
    </citation>
    <scope>NUCLEOTIDE SEQUENCE [LARGE SCALE GENOMIC DNA]</scope>
    <source>
        <strain evidence="13">ATCC 50818</strain>
    </source>
</reference>
<evidence type="ECO:0000256" key="5">
    <source>
        <dbReference type="ARBA" id="ARBA00022737"/>
    </source>
</evidence>
<feature type="region of interest" description="Disordered" evidence="11">
    <location>
        <begin position="703"/>
        <end position="739"/>
    </location>
</feature>
<keyword evidence="4" id="KW-0597">Phosphoprotein</keyword>
<evidence type="ECO:0000256" key="4">
    <source>
        <dbReference type="ARBA" id="ARBA00022553"/>
    </source>
</evidence>
<dbReference type="Proteomes" id="UP000007799">
    <property type="component" value="Unassembled WGS sequence"/>
</dbReference>
<dbReference type="SUPFAM" id="SSF50104">
    <property type="entry name" value="Translation proteins SH3-like domain"/>
    <property type="match status" value="2"/>
</dbReference>
<evidence type="ECO:0000313" key="14">
    <source>
        <dbReference type="Proteomes" id="UP000007799"/>
    </source>
</evidence>
<dbReference type="EMBL" id="GL832986">
    <property type="protein sequence ID" value="EGD79485.1"/>
    <property type="molecule type" value="Genomic_DNA"/>
</dbReference>
<evidence type="ECO:0000256" key="2">
    <source>
        <dbReference type="ARBA" id="ARBA00006956"/>
    </source>
</evidence>
<dbReference type="eggNOG" id="KOG1999">
    <property type="taxonomic scope" value="Eukaryota"/>
</dbReference>